<feature type="site" description="Discriminates between blocked and unblocked aminoacyl-tRNA" evidence="9">
    <location>
        <position position="9"/>
    </location>
</feature>
<evidence type="ECO:0000313" key="12">
    <source>
        <dbReference type="EMBL" id="ADL53474.1"/>
    </source>
</evidence>
<dbReference type="eggNOG" id="COG0193">
    <property type="taxonomic scope" value="Bacteria"/>
</dbReference>
<dbReference type="InterPro" id="IPR018171">
    <property type="entry name" value="Pept_tRNA_hydro_CS"/>
</dbReference>
<comment type="function">
    <text evidence="9">Hydrolyzes ribosome-free peptidyl-tRNAs (with 1 or more amino acids incorporated), which drop off the ribosome during protein synthesis, or as a result of ribosome stalling.</text>
</comment>
<feature type="binding site" evidence="9">
    <location>
        <position position="112"/>
    </location>
    <ligand>
        <name>tRNA</name>
        <dbReference type="ChEBI" id="CHEBI:17843"/>
    </ligand>
</feature>
<dbReference type="GO" id="GO:0072344">
    <property type="term" value="P:rescue of stalled ribosome"/>
    <property type="evidence" value="ECO:0007669"/>
    <property type="project" value="UniProtKB-UniRule"/>
</dbReference>
<feature type="binding site" evidence="9">
    <location>
        <position position="66"/>
    </location>
    <ligand>
        <name>tRNA</name>
        <dbReference type="ChEBI" id="CHEBI:17843"/>
    </ligand>
</feature>
<evidence type="ECO:0000256" key="5">
    <source>
        <dbReference type="ARBA" id="ARBA00022884"/>
    </source>
</evidence>
<accession>D9SKQ2</accession>
<dbReference type="PANTHER" id="PTHR17224:SF1">
    <property type="entry name" value="PEPTIDYL-TRNA HYDROLASE"/>
    <property type="match status" value="1"/>
</dbReference>
<evidence type="ECO:0000313" key="13">
    <source>
        <dbReference type="Proteomes" id="UP000002730"/>
    </source>
</evidence>
<comment type="similarity">
    <text evidence="6 9 11">Belongs to the PTH family.</text>
</comment>
<gene>
    <name evidence="9" type="primary">pth</name>
    <name evidence="12" type="ordered locus">Clocel_3804</name>
</gene>
<dbReference type="GO" id="GO:0004045">
    <property type="term" value="F:peptidyl-tRNA hydrolase activity"/>
    <property type="evidence" value="ECO:0007669"/>
    <property type="project" value="UniProtKB-UniRule"/>
</dbReference>
<dbReference type="PANTHER" id="PTHR17224">
    <property type="entry name" value="PEPTIDYL-TRNA HYDROLASE"/>
    <property type="match status" value="1"/>
</dbReference>
<evidence type="ECO:0000256" key="9">
    <source>
        <dbReference type="HAMAP-Rule" id="MF_00083"/>
    </source>
</evidence>
<evidence type="ECO:0000256" key="4">
    <source>
        <dbReference type="ARBA" id="ARBA00022801"/>
    </source>
</evidence>
<protein>
    <recommendedName>
        <fullName evidence="8 9">Peptidyl-tRNA hydrolase</fullName>
        <shortName evidence="9">Pth</shortName>
        <ecNumber evidence="1 9">3.1.1.29</ecNumber>
    </recommendedName>
</protein>
<dbReference type="CDD" id="cd00462">
    <property type="entry name" value="PTH"/>
    <property type="match status" value="1"/>
</dbReference>
<dbReference type="PROSITE" id="PS01195">
    <property type="entry name" value="PEPT_TRNA_HYDROL_1"/>
    <property type="match status" value="1"/>
</dbReference>
<dbReference type="GO" id="GO:0006515">
    <property type="term" value="P:protein quality control for misfolded or incompletely synthesized proteins"/>
    <property type="evidence" value="ECO:0007669"/>
    <property type="project" value="UniProtKB-UniRule"/>
</dbReference>
<keyword evidence="4 9" id="KW-0378">Hydrolase</keyword>
<evidence type="ECO:0000256" key="6">
    <source>
        <dbReference type="ARBA" id="ARBA00038063"/>
    </source>
</evidence>
<dbReference type="EMBL" id="CP002160">
    <property type="protein sequence ID" value="ADL53474.1"/>
    <property type="molecule type" value="Genomic_DNA"/>
</dbReference>
<dbReference type="STRING" id="573061.Clocel_3804"/>
<dbReference type="KEGG" id="ccb:Clocel_3804"/>
<dbReference type="PROSITE" id="PS01196">
    <property type="entry name" value="PEPT_TRNA_HYDROL_2"/>
    <property type="match status" value="1"/>
</dbReference>
<comment type="subunit">
    <text evidence="9">Monomer.</text>
</comment>
<evidence type="ECO:0000256" key="2">
    <source>
        <dbReference type="ARBA" id="ARBA00022490"/>
    </source>
</evidence>
<dbReference type="SUPFAM" id="SSF53178">
    <property type="entry name" value="Peptidyl-tRNA hydrolase-like"/>
    <property type="match status" value="1"/>
</dbReference>
<dbReference type="NCBIfam" id="TIGR00447">
    <property type="entry name" value="pth"/>
    <property type="match status" value="1"/>
</dbReference>
<dbReference type="HAMAP" id="MF_00083">
    <property type="entry name" value="Pept_tRNA_hydro_bact"/>
    <property type="match status" value="1"/>
</dbReference>
<dbReference type="GO" id="GO:0000049">
    <property type="term" value="F:tRNA binding"/>
    <property type="evidence" value="ECO:0007669"/>
    <property type="project" value="UniProtKB-UniRule"/>
</dbReference>
<keyword evidence="2 9" id="KW-0963">Cytoplasm</keyword>
<dbReference type="AlphaFoldDB" id="D9SKQ2"/>
<feature type="binding site" evidence="9">
    <location>
        <position position="64"/>
    </location>
    <ligand>
        <name>tRNA</name>
        <dbReference type="ChEBI" id="CHEBI:17843"/>
    </ligand>
</feature>
<keyword evidence="3 9" id="KW-0820">tRNA-binding</keyword>
<dbReference type="Gene3D" id="3.40.50.1470">
    <property type="entry name" value="Peptidyl-tRNA hydrolase"/>
    <property type="match status" value="1"/>
</dbReference>
<dbReference type="RefSeq" id="WP_010073814.1">
    <property type="nucleotide sequence ID" value="NC_014393.1"/>
</dbReference>
<feature type="active site" description="Proton acceptor" evidence="9">
    <location>
        <position position="19"/>
    </location>
</feature>
<feature type="site" description="Stabilizes the basic form of H active site to accept a proton" evidence="9">
    <location>
        <position position="91"/>
    </location>
</feature>
<dbReference type="EC" id="3.1.1.29" evidence="1 9"/>
<proteinExistence type="inferred from homology"/>
<dbReference type="FunFam" id="3.40.50.1470:FF:000001">
    <property type="entry name" value="Peptidyl-tRNA hydrolase"/>
    <property type="match status" value="1"/>
</dbReference>
<keyword evidence="13" id="KW-1185">Reference proteome</keyword>
<dbReference type="Pfam" id="PF01195">
    <property type="entry name" value="Pept_tRNA_hydro"/>
    <property type="match status" value="1"/>
</dbReference>
<reference evidence="12 13" key="1">
    <citation type="submission" date="2010-08" db="EMBL/GenBank/DDBJ databases">
        <title>Complete sequence of Clostridium cellulovorans 743B.</title>
        <authorList>
            <consortium name="US DOE Joint Genome Institute"/>
            <person name="Lucas S."/>
            <person name="Copeland A."/>
            <person name="Lapidus A."/>
            <person name="Cheng J.-F."/>
            <person name="Bruce D."/>
            <person name="Goodwin L."/>
            <person name="Pitluck S."/>
            <person name="Chertkov O."/>
            <person name="Detter J.C."/>
            <person name="Han C."/>
            <person name="Tapia R."/>
            <person name="Land M."/>
            <person name="Hauser L."/>
            <person name="Chang Y.-J."/>
            <person name="Jeffries C."/>
            <person name="Kyrpides N."/>
            <person name="Ivanova N."/>
            <person name="Mikhailova N."/>
            <person name="Hemme C.L."/>
            <person name="Woyke T."/>
        </authorList>
    </citation>
    <scope>NUCLEOTIDE SEQUENCE [LARGE SCALE GENOMIC DNA]</scope>
    <source>
        <strain evidence="13">ATCC 35296 / DSM 3052 / OCM 3 / 743B</strain>
    </source>
</reference>
<comment type="catalytic activity">
    <reaction evidence="7 9 10">
        <text>an N-acyl-L-alpha-aminoacyl-tRNA + H2O = an N-acyl-L-amino acid + a tRNA + H(+)</text>
        <dbReference type="Rhea" id="RHEA:54448"/>
        <dbReference type="Rhea" id="RHEA-COMP:10123"/>
        <dbReference type="Rhea" id="RHEA-COMP:13883"/>
        <dbReference type="ChEBI" id="CHEBI:15377"/>
        <dbReference type="ChEBI" id="CHEBI:15378"/>
        <dbReference type="ChEBI" id="CHEBI:59874"/>
        <dbReference type="ChEBI" id="CHEBI:78442"/>
        <dbReference type="ChEBI" id="CHEBI:138191"/>
        <dbReference type="EC" id="3.1.1.29"/>
    </reaction>
</comment>
<dbReference type="GO" id="GO:0005737">
    <property type="term" value="C:cytoplasm"/>
    <property type="evidence" value="ECO:0007669"/>
    <property type="project" value="UniProtKB-SubCell"/>
</dbReference>
<feature type="binding site" evidence="9">
    <location>
        <position position="14"/>
    </location>
    <ligand>
        <name>tRNA</name>
        <dbReference type="ChEBI" id="CHEBI:17843"/>
    </ligand>
</feature>
<dbReference type="Proteomes" id="UP000002730">
    <property type="component" value="Chromosome"/>
</dbReference>
<name>D9SKQ2_CLOC7</name>
<dbReference type="InterPro" id="IPR001328">
    <property type="entry name" value="Pept_tRNA_hydro"/>
</dbReference>
<comment type="subcellular location">
    <subcellularLocation>
        <location evidence="9">Cytoplasm</location>
    </subcellularLocation>
</comment>
<sequence length="188" mass="20993">MFVIFGLGNIGKEYESTRHNVGFEVVDILADKYNIQVNRVKFKGEIGEGFINNEKVILVKPTTYMNLSGECVREVMDFYKIPKENLIVIYDDISLDVGKLRIRQKGSAGGHNGIKNILLHLGNDVFPRVKVGVGAPKGNLINHVLGRFQKEEQETMNKVYDVAAQGVLDILNLGVLDAMNKYNGIIVE</sequence>
<evidence type="ECO:0000256" key="10">
    <source>
        <dbReference type="RuleBase" id="RU000673"/>
    </source>
</evidence>
<keyword evidence="5 9" id="KW-0694">RNA-binding</keyword>
<evidence type="ECO:0000256" key="8">
    <source>
        <dbReference type="ARBA" id="ARBA00050038"/>
    </source>
</evidence>
<evidence type="ECO:0000256" key="3">
    <source>
        <dbReference type="ARBA" id="ARBA00022555"/>
    </source>
</evidence>
<comment type="function">
    <text evidence="9">Catalyzes the release of premature peptidyl moieties from peptidyl-tRNA molecules trapped in stalled 50S ribosomal subunits, and thus maintains levels of free tRNAs and 50S ribosomes.</text>
</comment>
<dbReference type="HOGENOM" id="CLU_062456_4_1_9"/>
<evidence type="ECO:0000256" key="7">
    <source>
        <dbReference type="ARBA" id="ARBA00048707"/>
    </source>
</evidence>
<evidence type="ECO:0000256" key="1">
    <source>
        <dbReference type="ARBA" id="ARBA00013260"/>
    </source>
</evidence>
<dbReference type="InterPro" id="IPR036416">
    <property type="entry name" value="Pept_tRNA_hydro_sf"/>
</dbReference>
<organism evidence="12 13">
    <name type="scientific">Clostridium cellulovorans (strain ATCC 35296 / DSM 3052 / OCM 3 / 743B)</name>
    <dbReference type="NCBI Taxonomy" id="573061"/>
    <lineage>
        <taxon>Bacteria</taxon>
        <taxon>Bacillati</taxon>
        <taxon>Bacillota</taxon>
        <taxon>Clostridia</taxon>
        <taxon>Eubacteriales</taxon>
        <taxon>Clostridiaceae</taxon>
        <taxon>Clostridium</taxon>
    </lineage>
</organism>
<evidence type="ECO:0000256" key="11">
    <source>
        <dbReference type="RuleBase" id="RU004320"/>
    </source>
</evidence>
<dbReference type="OrthoDB" id="9800507at2"/>